<feature type="binding site" description="in dimeric form" evidence="19">
    <location>
        <position position="216"/>
    </location>
    <ligand>
        <name>Ca(2+)</name>
        <dbReference type="ChEBI" id="CHEBI:29108"/>
        <label>1</label>
    </ligand>
</feature>
<keyword evidence="9" id="KW-0812">Transmembrane</keyword>
<evidence type="ECO:0000256" key="13">
    <source>
        <dbReference type="ARBA" id="ARBA00022837"/>
    </source>
</evidence>
<dbReference type="EMBL" id="BMXR01000006">
    <property type="protein sequence ID" value="GGX58062.1"/>
    <property type="molecule type" value="Genomic_DNA"/>
</dbReference>
<dbReference type="Gene3D" id="2.40.230.10">
    <property type="entry name" value="Phospholipase A1"/>
    <property type="match status" value="1"/>
</dbReference>
<dbReference type="RefSeq" id="WP_189609552.1">
    <property type="nucleotide sequence ID" value="NZ_BMXR01000006.1"/>
</dbReference>
<keyword evidence="13 19" id="KW-0106">Calcium</keyword>
<evidence type="ECO:0000256" key="19">
    <source>
        <dbReference type="PIRSR" id="PIRSR603187-2"/>
    </source>
</evidence>
<dbReference type="PANTHER" id="PTHR40457:SF1">
    <property type="entry name" value="PHOSPHOLIPASE A1"/>
    <property type="match status" value="1"/>
</dbReference>
<evidence type="ECO:0000256" key="4">
    <source>
        <dbReference type="ARBA" id="ARBA00011702"/>
    </source>
</evidence>
<evidence type="ECO:0000256" key="9">
    <source>
        <dbReference type="ARBA" id="ARBA00022692"/>
    </source>
</evidence>
<dbReference type="GO" id="GO:0004623">
    <property type="term" value="F:phospholipase A2 activity"/>
    <property type="evidence" value="ECO:0007669"/>
    <property type="project" value="UniProtKB-EC"/>
</dbReference>
<evidence type="ECO:0000256" key="11">
    <source>
        <dbReference type="ARBA" id="ARBA00022729"/>
    </source>
</evidence>
<accession>A0A918KC34</accession>
<evidence type="ECO:0000256" key="16">
    <source>
        <dbReference type="ARBA" id="ARBA00023136"/>
    </source>
</evidence>
<evidence type="ECO:0000256" key="3">
    <source>
        <dbReference type="ARBA" id="ARBA00010525"/>
    </source>
</evidence>
<reference evidence="21" key="2">
    <citation type="submission" date="2020-09" db="EMBL/GenBank/DDBJ databases">
        <authorList>
            <person name="Sun Q."/>
            <person name="Kim S."/>
        </authorList>
    </citation>
    <scope>NUCLEOTIDE SEQUENCE</scope>
    <source>
        <strain evidence="21">KCTC 22169</strain>
    </source>
</reference>
<dbReference type="InterPro" id="IPR003187">
    <property type="entry name" value="PLipase_A1"/>
</dbReference>
<feature type="chain" id="PRO_5038155717" description="Phospholipase A1" evidence="20">
    <location>
        <begin position="25"/>
        <end position="350"/>
    </location>
</feature>
<keyword evidence="15 20" id="KW-0443">Lipid metabolism</keyword>
<evidence type="ECO:0000313" key="22">
    <source>
        <dbReference type="Proteomes" id="UP000626148"/>
    </source>
</evidence>
<evidence type="ECO:0000256" key="20">
    <source>
        <dbReference type="RuleBase" id="RU366027"/>
    </source>
</evidence>
<feature type="active site" description="Proton acceptor" evidence="18">
    <location>
        <position position="211"/>
    </location>
</feature>
<comment type="catalytic activity">
    <reaction evidence="2 20">
        <text>a 1,2-diacyl-sn-glycero-3-phosphocholine + H2O = a 1-acyl-sn-glycero-3-phosphocholine + a fatty acid + H(+)</text>
        <dbReference type="Rhea" id="RHEA:15801"/>
        <dbReference type="ChEBI" id="CHEBI:15377"/>
        <dbReference type="ChEBI" id="CHEBI:15378"/>
        <dbReference type="ChEBI" id="CHEBI:28868"/>
        <dbReference type="ChEBI" id="CHEBI:57643"/>
        <dbReference type="ChEBI" id="CHEBI:58168"/>
        <dbReference type="EC" id="3.1.1.4"/>
    </reaction>
</comment>
<sequence>MDQMRNNLTRFVCGMCLCAPLTWAENLTPDVANESVGDSTLTPYKQCIVNIAESASNVLSVAQLRNYCSAETRGEDTFDSDSTPLQRRIELEQFSMNNPFSLLPHRPNYILPLTYTQYPNGDYIDPGEGDLQNIEVQFQLSLKVVLLDGIYRDYGNLSFAYTARSFWQAYNLKLSSPFRDTNHEPEFILALGSGLELGSFRNAGNALSLNHQSNGRGGEDSRSWNRVIFQTLWENGPVVIAFRPWYRIPSPEPRYPGDPLGDDNPDIQHYLGHFDLNVAYAAGKQRYSLMLRNNLEFDDNKGAVELAWSFPFNNRVRGRLNYFEGYGESLIDYDNYSRSIGLGIELSGWL</sequence>
<dbReference type="PRINTS" id="PR01486">
    <property type="entry name" value="PHPHLIPASEA1"/>
</dbReference>
<evidence type="ECO:0000256" key="14">
    <source>
        <dbReference type="ARBA" id="ARBA00022963"/>
    </source>
</evidence>
<comment type="subcellular location">
    <subcellularLocation>
        <location evidence="20">Cell outer membrane</location>
        <topology evidence="20">Multi-pass membrane protein</topology>
    </subcellularLocation>
    <text evidence="20">One of the very few enzymes located there.</text>
</comment>
<evidence type="ECO:0000256" key="7">
    <source>
        <dbReference type="ARBA" id="ARBA00021726"/>
    </source>
</evidence>
<evidence type="ECO:0000256" key="12">
    <source>
        <dbReference type="ARBA" id="ARBA00022801"/>
    </source>
</evidence>
<keyword evidence="17 20" id="KW-0998">Cell outer membrane</keyword>
<comment type="catalytic activity">
    <reaction evidence="1 20">
        <text>a 1,2-diacyl-sn-glycero-3-phosphocholine + H2O = a 2-acyl-sn-glycero-3-phosphocholine + a fatty acid + H(+)</text>
        <dbReference type="Rhea" id="RHEA:18689"/>
        <dbReference type="ChEBI" id="CHEBI:15377"/>
        <dbReference type="ChEBI" id="CHEBI:15378"/>
        <dbReference type="ChEBI" id="CHEBI:28868"/>
        <dbReference type="ChEBI" id="CHEBI:57643"/>
        <dbReference type="ChEBI" id="CHEBI:57875"/>
        <dbReference type="EC" id="3.1.1.32"/>
    </reaction>
</comment>
<evidence type="ECO:0000256" key="5">
    <source>
        <dbReference type="ARBA" id="ARBA00013179"/>
    </source>
</evidence>
<dbReference type="CDD" id="cd00541">
    <property type="entry name" value="OMPLA"/>
    <property type="match status" value="1"/>
</dbReference>
<dbReference type="EC" id="3.1.1.32" evidence="5 20"/>
<comment type="function">
    <text evidence="20">Hydrolysis of phosphatidylcholine with phospholipase A2 (EC 3.1.1.4) and phospholipase A1 (EC 3.1.1.32) activities.</text>
</comment>
<evidence type="ECO:0000256" key="6">
    <source>
        <dbReference type="ARBA" id="ARBA00013278"/>
    </source>
</evidence>
<protein>
    <recommendedName>
        <fullName evidence="7 20">Phospholipase A1</fullName>
        <ecNumber evidence="5 20">3.1.1.32</ecNumber>
        <ecNumber evidence="6 20">3.1.1.4</ecNumber>
    </recommendedName>
    <alternativeName>
        <fullName evidence="20">Phosphatidylcholine 1-acylhydrolase</fullName>
    </alternativeName>
</protein>
<keyword evidence="22" id="KW-1185">Reference proteome</keyword>
<evidence type="ECO:0000256" key="1">
    <source>
        <dbReference type="ARBA" id="ARBA00000111"/>
    </source>
</evidence>
<feature type="binding site" description="in dimeric form" evidence="19">
    <location>
        <position position="263"/>
    </location>
    <ligand>
        <name>Ca(2+)</name>
        <dbReference type="ChEBI" id="CHEBI:29108"/>
        <label>1</label>
    </ligand>
</feature>
<keyword evidence="14 20" id="KW-0442">Lipid degradation</keyword>
<feature type="active site" description="Nucleophile" evidence="18">
    <location>
        <position position="213"/>
    </location>
</feature>
<comment type="cofactor">
    <cofactor evidence="20">
        <name>Ca(2+)</name>
        <dbReference type="ChEBI" id="CHEBI:29108"/>
    </cofactor>
    <text evidence="20">Binds 1 Ca(2+) ion per monomer. In the dimeric form the Ca(2+) is bound by different amino acids with binding of each Ca(2+) shared with ligands coming from each monomer. The Ca(2+) ion may have a role in catalysis.</text>
</comment>
<reference evidence="21" key="1">
    <citation type="journal article" date="2014" name="Int. J. Syst. Evol. Microbiol.">
        <title>Complete genome sequence of Corynebacterium casei LMG S-19264T (=DSM 44701T), isolated from a smear-ripened cheese.</title>
        <authorList>
            <consortium name="US DOE Joint Genome Institute (JGI-PGF)"/>
            <person name="Walter F."/>
            <person name="Albersmeier A."/>
            <person name="Kalinowski J."/>
            <person name="Ruckert C."/>
        </authorList>
    </citation>
    <scope>NUCLEOTIDE SEQUENCE</scope>
    <source>
        <strain evidence="21">KCTC 22169</strain>
    </source>
</reference>
<keyword evidence="16" id="KW-0472">Membrane</keyword>
<name>A0A918KC34_9GAMM</name>
<dbReference type="SUPFAM" id="SSF56931">
    <property type="entry name" value="Outer membrane phospholipase A (OMPLA)"/>
    <property type="match status" value="1"/>
</dbReference>
<comment type="caution">
    <text evidence="21">The sequence shown here is derived from an EMBL/GenBank/DDBJ whole genome shotgun (WGS) entry which is preliminary data.</text>
</comment>
<evidence type="ECO:0000256" key="10">
    <source>
        <dbReference type="ARBA" id="ARBA00022723"/>
    </source>
</evidence>
<dbReference type="GO" id="GO:0005509">
    <property type="term" value="F:calcium ion binding"/>
    <property type="evidence" value="ECO:0007669"/>
    <property type="project" value="TreeGrafter"/>
</dbReference>
<keyword evidence="10 19" id="KW-0479">Metal-binding</keyword>
<gene>
    <name evidence="21" type="ORF">GCM10007392_27240</name>
</gene>
<keyword evidence="8" id="KW-1134">Transmembrane beta strand</keyword>
<dbReference type="GO" id="GO:0016042">
    <property type="term" value="P:lipid catabolic process"/>
    <property type="evidence" value="ECO:0007669"/>
    <property type="project" value="UniProtKB-KW"/>
</dbReference>
<dbReference type="Proteomes" id="UP000626148">
    <property type="component" value="Unassembled WGS sequence"/>
</dbReference>
<dbReference type="EC" id="3.1.1.4" evidence="6 20"/>
<evidence type="ECO:0000256" key="2">
    <source>
        <dbReference type="ARBA" id="ARBA00001604"/>
    </source>
</evidence>
<keyword evidence="11 20" id="KW-0732">Signal</keyword>
<evidence type="ECO:0000256" key="15">
    <source>
        <dbReference type="ARBA" id="ARBA00023098"/>
    </source>
</evidence>
<keyword evidence="12 20" id="KW-0378">Hydrolase</keyword>
<feature type="signal peptide" evidence="20">
    <location>
        <begin position="1"/>
        <end position="24"/>
    </location>
</feature>
<proteinExistence type="inferred from homology"/>
<dbReference type="GO" id="GO:0008970">
    <property type="term" value="F:phospholipase A1 activity"/>
    <property type="evidence" value="ECO:0007669"/>
    <property type="project" value="UniProtKB-EC"/>
</dbReference>
<comment type="similarity">
    <text evidence="3 20">Belongs to the phospholipase A1 family.</text>
</comment>
<dbReference type="InterPro" id="IPR036541">
    <property type="entry name" value="PLipase_A1_sf"/>
</dbReference>
<feature type="binding site" description="in dimeric form" evidence="19">
    <location>
        <position position="175"/>
    </location>
    <ligand>
        <name>Ca(2+)</name>
        <dbReference type="ChEBI" id="CHEBI:29108"/>
        <label>1</label>
    </ligand>
</feature>
<dbReference type="GO" id="GO:0009279">
    <property type="term" value="C:cell outer membrane"/>
    <property type="evidence" value="ECO:0007669"/>
    <property type="project" value="UniProtKB-SubCell"/>
</dbReference>
<evidence type="ECO:0000313" key="21">
    <source>
        <dbReference type="EMBL" id="GGX58062.1"/>
    </source>
</evidence>
<dbReference type="PANTHER" id="PTHR40457">
    <property type="entry name" value="PHOSPHOLIPASE A1"/>
    <property type="match status" value="1"/>
</dbReference>
<evidence type="ECO:0000256" key="18">
    <source>
        <dbReference type="PIRSR" id="PIRSR603187-1"/>
    </source>
</evidence>
<feature type="binding site" description="in dimeric form" evidence="19">
    <location>
        <position position="221"/>
    </location>
    <ligand>
        <name>Ca(2+)</name>
        <dbReference type="ChEBI" id="CHEBI:29108"/>
        <label>1</label>
    </ligand>
</feature>
<dbReference type="AlphaFoldDB" id="A0A918KC34"/>
<evidence type="ECO:0000256" key="17">
    <source>
        <dbReference type="ARBA" id="ARBA00023237"/>
    </source>
</evidence>
<evidence type="ECO:0000256" key="8">
    <source>
        <dbReference type="ARBA" id="ARBA00022452"/>
    </source>
</evidence>
<dbReference type="Pfam" id="PF02253">
    <property type="entry name" value="PLA1"/>
    <property type="match status" value="1"/>
</dbReference>
<organism evidence="21 22">
    <name type="scientific">Saccharospirillum salsuginis</name>
    <dbReference type="NCBI Taxonomy" id="418750"/>
    <lineage>
        <taxon>Bacteria</taxon>
        <taxon>Pseudomonadati</taxon>
        <taxon>Pseudomonadota</taxon>
        <taxon>Gammaproteobacteria</taxon>
        <taxon>Oceanospirillales</taxon>
        <taxon>Saccharospirillaceae</taxon>
        <taxon>Saccharospirillum</taxon>
    </lineage>
</organism>
<comment type="subunit">
    <text evidence="4 20">Homodimer; dimerization is reversible, and the dimeric form is the active one.</text>
</comment>